<gene>
    <name evidence="11" type="ORF">E5988_08145</name>
</gene>
<dbReference type="InterPro" id="IPR011014">
    <property type="entry name" value="MscS_channel_TM-2"/>
</dbReference>
<protein>
    <submittedName>
        <fullName evidence="11">Mechanosensitive ion channel family protein</fullName>
    </submittedName>
</protein>
<feature type="domain" description="Mechanosensitive ion channel transmembrane helices 2/3" evidence="10">
    <location>
        <begin position="160"/>
        <end position="200"/>
    </location>
</feature>
<feature type="transmembrane region" description="Helical" evidence="8">
    <location>
        <begin position="149"/>
        <end position="174"/>
    </location>
</feature>
<dbReference type="InterPro" id="IPR010920">
    <property type="entry name" value="LSM_dom_sf"/>
</dbReference>
<accession>A0ABY2QKF5</accession>
<evidence type="ECO:0000256" key="4">
    <source>
        <dbReference type="ARBA" id="ARBA00022692"/>
    </source>
</evidence>
<keyword evidence="5 8" id="KW-1133">Transmembrane helix</keyword>
<dbReference type="InterPro" id="IPR006685">
    <property type="entry name" value="MscS_channel_2nd"/>
</dbReference>
<feature type="region of interest" description="Disordered" evidence="7">
    <location>
        <begin position="386"/>
        <end position="406"/>
    </location>
</feature>
<evidence type="ECO:0000259" key="9">
    <source>
        <dbReference type="Pfam" id="PF00924"/>
    </source>
</evidence>
<feature type="domain" description="Mechanosensitive ion channel MscS" evidence="9">
    <location>
        <begin position="202"/>
        <end position="267"/>
    </location>
</feature>
<evidence type="ECO:0000256" key="8">
    <source>
        <dbReference type="SAM" id="Phobius"/>
    </source>
</evidence>
<keyword evidence="4 8" id="KW-0812">Transmembrane</keyword>
<keyword evidence="12" id="KW-1185">Reference proteome</keyword>
<evidence type="ECO:0000256" key="6">
    <source>
        <dbReference type="ARBA" id="ARBA00023136"/>
    </source>
</evidence>
<dbReference type="EMBL" id="SSTI01000005">
    <property type="protein sequence ID" value="THG40144.1"/>
    <property type="molecule type" value="Genomic_DNA"/>
</dbReference>
<dbReference type="SUPFAM" id="SSF82689">
    <property type="entry name" value="Mechanosensitive channel protein MscS (YggB), C-terminal domain"/>
    <property type="match status" value="1"/>
</dbReference>
<dbReference type="InterPro" id="IPR011066">
    <property type="entry name" value="MscS_channel_C_sf"/>
</dbReference>
<dbReference type="RefSeq" id="WP_136451373.1">
    <property type="nucleotide sequence ID" value="NZ_SSTI01000005.1"/>
</dbReference>
<feature type="transmembrane region" description="Helical" evidence="8">
    <location>
        <begin position="107"/>
        <end position="128"/>
    </location>
</feature>
<comment type="subcellular location">
    <subcellularLocation>
        <location evidence="1">Cell membrane</location>
        <topology evidence="1">Multi-pass membrane protein</topology>
    </subcellularLocation>
</comment>
<evidence type="ECO:0000256" key="1">
    <source>
        <dbReference type="ARBA" id="ARBA00004651"/>
    </source>
</evidence>
<feature type="transmembrane region" description="Helical" evidence="8">
    <location>
        <begin position="186"/>
        <end position="214"/>
    </location>
</feature>
<evidence type="ECO:0000256" key="7">
    <source>
        <dbReference type="SAM" id="MobiDB-lite"/>
    </source>
</evidence>
<dbReference type="Gene3D" id="2.30.30.60">
    <property type="match status" value="1"/>
</dbReference>
<evidence type="ECO:0000313" key="12">
    <source>
        <dbReference type="Proteomes" id="UP000308038"/>
    </source>
</evidence>
<dbReference type="SUPFAM" id="SSF82861">
    <property type="entry name" value="Mechanosensitive channel protein MscS (YggB), transmembrane region"/>
    <property type="match status" value="1"/>
</dbReference>
<organism evidence="11 12">
    <name type="scientific">Sphingomonas olei</name>
    <dbReference type="NCBI Taxonomy" id="1886787"/>
    <lineage>
        <taxon>Bacteria</taxon>
        <taxon>Pseudomonadati</taxon>
        <taxon>Pseudomonadota</taxon>
        <taxon>Alphaproteobacteria</taxon>
        <taxon>Sphingomonadales</taxon>
        <taxon>Sphingomonadaceae</taxon>
        <taxon>Sphingomonas</taxon>
    </lineage>
</organism>
<reference evidence="11 12" key="1">
    <citation type="submission" date="2019-04" db="EMBL/GenBank/DDBJ databases">
        <title>Microbes associate with the intestines of laboratory mice.</title>
        <authorList>
            <person name="Navarre W."/>
            <person name="Wong E."/>
            <person name="Huang K.C."/>
            <person name="Tropini C."/>
            <person name="Ng K."/>
            <person name="Yu B."/>
        </authorList>
    </citation>
    <scope>NUCLEOTIDE SEQUENCE [LARGE SCALE GENOMIC DNA]</scope>
    <source>
        <strain evidence="11 12">NM83_B4-11</strain>
    </source>
</reference>
<evidence type="ECO:0000256" key="5">
    <source>
        <dbReference type="ARBA" id="ARBA00022989"/>
    </source>
</evidence>
<dbReference type="PANTHER" id="PTHR30566:SF25">
    <property type="entry name" value="INNER MEMBRANE PROTEIN"/>
    <property type="match status" value="1"/>
</dbReference>
<comment type="caution">
    <text evidence="11">The sequence shown here is derived from an EMBL/GenBank/DDBJ whole genome shotgun (WGS) entry which is preliminary data.</text>
</comment>
<dbReference type="Gene3D" id="1.10.287.1260">
    <property type="match status" value="1"/>
</dbReference>
<dbReference type="PANTHER" id="PTHR30566">
    <property type="entry name" value="YNAI-RELATED MECHANOSENSITIVE ION CHANNEL"/>
    <property type="match status" value="1"/>
</dbReference>
<dbReference type="Pfam" id="PF00924">
    <property type="entry name" value="MS_channel_2nd"/>
    <property type="match status" value="1"/>
</dbReference>
<keyword evidence="3" id="KW-1003">Cell membrane</keyword>
<dbReference type="Gene3D" id="3.30.70.100">
    <property type="match status" value="1"/>
</dbReference>
<evidence type="ECO:0000313" key="11">
    <source>
        <dbReference type="EMBL" id="THG40144.1"/>
    </source>
</evidence>
<evidence type="ECO:0000256" key="2">
    <source>
        <dbReference type="ARBA" id="ARBA00008017"/>
    </source>
</evidence>
<feature type="transmembrane region" description="Helical" evidence="8">
    <location>
        <begin position="37"/>
        <end position="57"/>
    </location>
</feature>
<dbReference type="InterPro" id="IPR049142">
    <property type="entry name" value="MS_channel_1st"/>
</dbReference>
<dbReference type="Proteomes" id="UP000308038">
    <property type="component" value="Unassembled WGS sequence"/>
</dbReference>
<sequence length="406" mass="44396">MTAKKTEASLPKISSEEVERQISTFSFTSIDWIKDHWLQITIAAAIGAGIVLALLWLRNLGPRLARRSTSGAGWSAIIGRVIARTSTFFIVMVAARLVVGYADPPEIVARTIHFLFTVAAVFQAAIWARELILGAIEHRTRAENYSGEALMNAMGLIRLLVTIVVFAIALVVVLDNLGVNVTGLVAGLGVGGIAIGLAAQGIFADLFAALAIIFDRPFRRGDSITYDSSSGTVEEIGLKSTRIRGVNGEQRIISNRNLLDKEIINNSQRERRRTKLAIGVAYETDRDVLQRLPEIFKEVVEEQGLAFVRAGFVSFGASSLDYELEFESPSADYQEAYDGRHNVGMALYRRLDQEGASIPYPTQTTYTAAPDGRLIMPFPDVQPIRDVTTQGHGDAERASGKRSNIV</sequence>
<evidence type="ECO:0000256" key="3">
    <source>
        <dbReference type="ARBA" id="ARBA00022475"/>
    </source>
</evidence>
<comment type="similarity">
    <text evidence="2">Belongs to the MscS (TC 1.A.23) family.</text>
</comment>
<dbReference type="SUPFAM" id="SSF50182">
    <property type="entry name" value="Sm-like ribonucleoproteins"/>
    <property type="match status" value="1"/>
</dbReference>
<keyword evidence="6 8" id="KW-0472">Membrane</keyword>
<proteinExistence type="inferred from homology"/>
<feature type="transmembrane region" description="Helical" evidence="8">
    <location>
        <begin position="77"/>
        <end position="101"/>
    </location>
</feature>
<dbReference type="Pfam" id="PF21088">
    <property type="entry name" value="MS_channel_1st"/>
    <property type="match status" value="1"/>
</dbReference>
<evidence type="ECO:0000259" key="10">
    <source>
        <dbReference type="Pfam" id="PF21088"/>
    </source>
</evidence>
<dbReference type="InterPro" id="IPR023408">
    <property type="entry name" value="MscS_beta-dom_sf"/>
</dbReference>
<name>A0ABY2QKF5_9SPHN</name>